<dbReference type="EMBL" id="RAPK01000006">
    <property type="protein sequence ID" value="RKD76522.1"/>
    <property type="molecule type" value="Genomic_DNA"/>
</dbReference>
<dbReference type="Proteomes" id="UP000285120">
    <property type="component" value="Unassembled WGS sequence"/>
</dbReference>
<evidence type="ECO:0000313" key="2">
    <source>
        <dbReference type="Proteomes" id="UP000285120"/>
    </source>
</evidence>
<accession>A0A419V8X0</accession>
<dbReference type="OrthoDB" id="1683192at2"/>
<evidence type="ECO:0000313" key="1">
    <source>
        <dbReference type="EMBL" id="RKD76522.1"/>
    </source>
</evidence>
<proteinExistence type="predicted"/>
<keyword evidence="2" id="KW-1185">Reference proteome</keyword>
<dbReference type="AlphaFoldDB" id="A0A419V8X0"/>
<sequence>MKFVIQRKVYEFNNKSEALQSMTDLVNNELKNKDYYFSHFNVDNTSVFDSYEQYFEENFQSVERVEAVFKTASEFVIESLHSMESYLERLLPEIKIFVGELYSSEADIGSNKTLQLLEGIQWIHRVIKNTDQLEVRPKDWNNLLISVTSLEMVVKDMEEVFENQDTIVFADLLQYEIEPLLIDIKKQAATIINEAGARNGTN</sequence>
<gene>
    <name evidence="1" type="ORF">ATL39_0741</name>
</gene>
<name>A0A419V8X0_9BACL</name>
<protein>
    <submittedName>
        <fullName evidence="1">Uncharacterized protein</fullName>
    </submittedName>
</protein>
<organism evidence="1 2">
    <name type="scientific">Sinobaca qinghaiensis</name>
    <dbReference type="NCBI Taxonomy" id="342944"/>
    <lineage>
        <taxon>Bacteria</taxon>
        <taxon>Bacillati</taxon>
        <taxon>Bacillota</taxon>
        <taxon>Bacilli</taxon>
        <taxon>Bacillales</taxon>
        <taxon>Sporolactobacillaceae</taxon>
        <taxon>Sinobaca</taxon>
    </lineage>
</organism>
<comment type="caution">
    <text evidence="1">The sequence shown here is derived from an EMBL/GenBank/DDBJ whole genome shotgun (WGS) entry which is preliminary data.</text>
</comment>
<reference evidence="1 2" key="1">
    <citation type="submission" date="2018-09" db="EMBL/GenBank/DDBJ databases">
        <title>Genomic Encyclopedia of Archaeal and Bacterial Type Strains, Phase II (KMG-II): from individual species to whole genera.</title>
        <authorList>
            <person name="Goeker M."/>
        </authorList>
    </citation>
    <scope>NUCLEOTIDE SEQUENCE [LARGE SCALE GENOMIC DNA]</scope>
    <source>
        <strain evidence="1 2">DSM 17008</strain>
    </source>
</reference>
<dbReference type="RefSeq" id="WP_120191917.1">
    <property type="nucleotide sequence ID" value="NZ_RAPK01000006.1"/>
</dbReference>